<dbReference type="Gene3D" id="3.20.20.140">
    <property type="entry name" value="Metal-dependent hydrolases"/>
    <property type="match status" value="1"/>
</dbReference>
<dbReference type="GO" id="GO:0005829">
    <property type="term" value="C:cytosol"/>
    <property type="evidence" value="ECO:0007669"/>
    <property type="project" value="TreeGrafter"/>
</dbReference>
<accession>A0A9D1LJJ2</accession>
<organism evidence="2 3">
    <name type="scientific">Candidatus Egerieicola faecale</name>
    <dbReference type="NCBI Taxonomy" id="2840774"/>
    <lineage>
        <taxon>Bacteria</taxon>
        <taxon>Bacillati</taxon>
        <taxon>Bacillota</taxon>
        <taxon>Clostridia</taxon>
        <taxon>Eubacteriales</taxon>
        <taxon>Oscillospiraceae</taxon>
        <taxon>Oscillospiraceae incertae sedis</taxon>
        <taxon>Candidatus Egerieicola</taxon>
    </lineage>
</organism>
<dbReference type="GO" id="GO:0042578">
    <property type="term" value="F:phosphoric ester hydrolase activity"/>
    <property type="evidence" value="ECO:0007669"/>
    <property type="project" value="TreeGrafter"/>
</dbReference>
<dbReference type="EMBL" id="DVMX01000012">
    <property type="protein sequence ID" value="HIU41051.1"/>
    <property type="molecule type" value="Genomic_DNA"/>
</dbReference>
<reference evidence="2" key="2">
    <citation type="journal article" date="2021" name="PeerJ">
        <title>Extensive microbial diversity within the chicken gut microbiome revealed by metagenomics and culture.</title>
        <authorList>
            <person name="Gilroy R."/>
            <person name="Ravi A."/>
            <person name="Getino M."/>
            <person name="Pursley I."/>
            <person name="Horton D.L."/>
            <person name="Alikhan N.F."/>
            <person name="Baker D."/>
            <person name="Gharbi K."/>
            <person name="Hall N."/>
            <person name="Watson M."/>
            <person name="Adriaenssens E.M."/>
            <person name="Foster-Nyarko E."/>
            <person name="Jarju S."/>
            <person name="Secka A."/>
            <person name="Antonio M."/>
            <person name="Oren A."/>
            <person name="Chaudhuri R.R."/>
            <person name="La Ragione R."/>
            <person name="Hildebrand F."/>
            <person name="Pallen M.J."/>
        </authorList>
    </citation>
    <scope>NUCLEOTIDE SEQUENCE</scope>
    <source>
        <strain evidence="2">4509</strain>
    </source>
</reference>
<protein>
    <submittedName>
        <fullName evidence="2">Phosphatase</fullName>
    </submittedName>
</protein>
<evidence type="ECO:0000259" key="1">
    <source>
        <dbReference type="SMART" id="SM00481"/>
    </source>
</evidence>
<dbReference type="CDD" id="cd07437">
    <property type="entry name" value="PHP_HisPPase_Ycdx_like"/>
    <property type="match status" value="1"/>
</dbReference>
<gene>
    <name evidence="2" type="ORF">IAD19_00670</name>
</gene>
<name>A0A9D1LJJ2_9FIRM</name>
<dbReference type="PANTHER" id="PTHR36928:SF1">
    <property type="entry name" value="PHOSPHATASE YCDX-RELATED"/>
    <property type="match status" value="1"/>
</dbReference>
<dbReference type="InterPro" id="IPR003141">
    <property type="entry name" value="Pol/His_phosphatase_N"/>
</dbReference>
<dbReference type="SMART" id="SM00481">
    <property type="entry name" value="POLIIIAc"/>
    <property type="match status" value="1"/>
</dbReference>
<dbReference type="NCBIfam" id="NF006702">
    <property type="entry name" value="PRK09248.1"/>
    <property type="match status" value="1"/>
</dbReference>
<dbReference type="PANTHER" id="PTHR36928">
    <property type="entry name" value="PHOSPHATASE YCDX-RELATED"/>
    <property type="match status" value="1"/>
</dbReference>
<dbReference type="GO" id="GO:0008270">
    <property type="term" value="F:zinc ion binding"/>
    <property type="evidence" value="ECO:0007669"/>
    <property type="project" value="TreeGrafter"/>
</dbReference>
<dbReference type="InterPro" id="IPR050243">
    <property type="entry name" value="PHP_phosphatase"/>
</dbReference>
<dbReference type="AlphaFoldDB" id="A0A9D1LJJ2"/>
<evidence type="ECO:0000313" key="2">
    <source>
        <dbReference type="EMBL" id="HIU41051.1"/>
    </source>
</evidence>
<dbReference type="Proteomes" id="UP000824082">
    <property type="component" value="Unassembled WGS sequence"/>
</dbReference>
<comment type="caution">
    <text evidence="2">The sequence shown here is derived from an EMBL/GenBank/DDBJ whole genome shotgun (WGS) entry which is preliminary data.</text>
</comment>
<dbReference type="SUPFAM" id="SSF89550">
    <property type="entry name" value="PHP domain-like"/>
    <property type="match status" value="1"/>
</dbReference>
<sequence length="241" mass="26929">MKLMADTHTHTIASSHAYSTLLENIRQAAQVGLECLGMTDHAPAQPDSPHLWHFVNLSVIPPVVEGVRILKGAECNILDETGRIDLEPEVLRQLEWRIASIHAPCYKKDATLEDNTNAYLGVCDNPYIDVIGHSGRGSFRYDYEKLIPLFGERGKLVEINESTLKSSYSRKNCTEIAALCKKHRVPVVVDSDAHFALSIGRFPAALEMLEGIGFPEELVINADSDRFWSYLEQKGIQKNPD</sequence>
<dbReference type="InterPro" id="IPR016195">
    <property type="entry name" value="Pol/histidinol_Pase-like"/>
</dbReference>
<reference evidence="2" key="1">
    <citation type="submission" date="2020-10" db="EMBL/GenBank/DDBJ databases">
        <authorList>
            <person name="Gilroy R."/>
        </authorList>
    </citation>
    <scope>NUCLEOTIDE SEQUENCE</scope>
    <source>
        <strain evidence="2">4509</strain>
    </source>
</reference>
<feature type="domain" description="Polymerase/histidinol phosphatase N-terminal" evidence="1">
    <location>
        <begin position="5"/>
        <end position="79"/>
    </location>
</feature>
<proteinExistence type="predicted"/>
<evidence type="ECO:0000313" key="3">
    <source>
        <dbReference type="Proteomes" id="UP000824082"/>
    </source>
</evidence>